<protein>
    <submittedName>
        <fullName evidence="1">CLUMA_CG009180, isoform A</fullName>
    </submittedName>
</protein>
<accession>A0A1J1I6A3</accession>
<dbReference type="AlphaFoldDB" id="A0A1J1I6A3"/>
<evidence type="ECO:0000313" key="2">
    <source>
        <dbReference type="Proteomes" id="UP000183832"/>
    </source>
</evidence>
<sequence>METVALETRTDGEKLMKGLKLMICCKCRFVHIICIDTTLNYFFMEEKYLLICDFNVHSLPVILLIDKIEFANEGKENLMKMENFV</sequence>
<gene>
    <name evidence="1" type="ORF">CLUMA_CG009180</name>
</gene>
<keyword evidence="2" id="KW-1185">Reference proteome</keyword>
<organism evidence="1 2">
    <name type="scientific">Clunio marinus</name>
    <dbReference type="NCBI Taxonomy" id="568069"/>
    <lineage>
        <taxon>Eukaryota</taxon>
        <taxon>Metazoa</taxon>
        <taxon>Ecdysozoa</taxon>
        <taxon>Arthropoda</taxon>
        <taxon>Hexapoda</taxon>
        <taxon>Insecta</taxon>
        <taxon>Pterygota</taxon>
        <taxon>Neoptera</taxon>
        <taxon>Endopterygota</taxon>
        <taxon>Diptera</taxon>
        <taxon>Nematocera</taxon>
        <taxon>Chironomoidea</taxon>
        <taxon>Chironomidae</taxon>
        <taxon>Clunio</taxon>
    </lineage>
</organism>
<dbReference type="Proteomes" id="UP000183832">
    <property type="component" value="Unassembled WGS sequence"/>
</dbReference>
<evidence type="ECO:0000313" key="1">
    <source>
        <dbReference type="EMBL" id="CRK95723.1"/>
    </source>
</evidence>
<name>A0A1J1I6A3_9DIPT</name>
<reference evidence="1 2" key="1">
    <citation type="submission" date="2015-04" db="EMBL/GenBank/DDBJ databases">
        <authorList>
            <person name="Syromyatnikov M.Y."/>
            <person name="Popov V.N."/>
        </authorList>
    </citation>
    <scope>NUCLEOTIDE SEQUENCE [LARGE SCALE GENOMIC DNA]</scope>
</reference>
<dbReference type="EMBL" id="CVRI01000042">
    <property type="protein sequence ID" value="CRK95723.1"/>
    <property type="molecule type" value="Genomic_DNA"/>
</dbReference>
<proteinExistence type="predicted"/>